<gene>
    <name evidence="11" type="ORF">HS088_TW17G00914</name>
</gene>
<reference evidence="11 12" key="1">
    <citation type="journal article" date="2020" name="Nat. Commun.">
        <title>Genome of Tripterygium wilfordii and identification of cytochrome P450 involved in triptolide biosynthesis.</title>
        <authorList>
            <person name="Tu L."/>
            <person name="Su P."/>
            <person name="Zhang Z."/>
            <person name="Gao L."/>
            <person name="Wang J."/>
            <person name="Hu T."/>
            <person name="Zhou J."/>
            <person name="Zhang Y."/>
            <person name="Zhao Y."/>
            <person name="Liu Y."/>
            <person name="Song Y."/>
            <person name="Tong Y."/>
            <person name="Lu Y."/>
            <person name="Yang J."/>
            <person name="Xu C."/>
            <person name="Jia M."/>
            <person name="Peters R.J."/>
            <person name="Huang L."/>
            <person name="Gao W."/>
        </authorList>
    </citation>
    <scope>NUCLEOTIDE SEQUENCE [LARGE SCALE GENOMIC DNA]</scope>
    <source>
        <strain evidence="12">cv. XIE 37</strain>
        <tissue evidence="11">Leaf</tissue>
    </source>
</reference>
<proteinExistence type="inferred from homology"/>
<dbReference type="InterPro" id="IPR004263">
    <property type="entry name" value="Exostosin"/>
</dbReference>
<evidence type="ECO:0000256" key="8">
    <source>
        <dbReference type="SAM" id="Phobius"/>
    </source>
</evidence>
<dbReference type="Proteomes" id="UP000593562">
    <property type="component" value="Unassembled WGS sequence"/>
</dbReference>
<evidence type="ECO:0000256" key="7">
    <source>
        <dbReference type="SAM" id="MobiDB-lite"/>
    </source>
</evidence>
<evidence type="ECO:0000259" key="10">
    <source>
        <dbReference type="Pfam" id="PF06747"/>
    </source>
</evidence>
<keyword evidence="4" id="KW-0735">Signal-anchor</keyword>
<organism evidence="11 12">
    <name type="scientific">Tripterygium wilfordii</name>
    <name type="common">Thunder God vine</name>
    <dbReference type="NCBI Taxonomy" id="458696"/>
    <lineage>
        <taxon>Eukaryota</taxon>
        <taxon>Viridiplantae</taxon>
        <taxon>Streptophyta</taxon>
        <taxon>Embryophyta</taxon>
        <taxon>Tracheophyta</taxon>
        <taxon>Spermatophyta</taxon>
        <taxon>Magnoliopsida</taxon>
        <taxon>eudicotyledons</taxon>
        <taxon>Gunneridae</taxon>
        <taxon>Pentapetalae</taxon>
        <taxon>rosids</taxon>
        <taxon>fabids</taxon>
        <taxon>Celastrales</taxon>
        <taxon>Celastraceae</taxon>
        <taxon>Tripterygium</taxon>
    </lineage>
</organism>
<keyword evidence="8" id="KW-0812">Transmembrane</keyword>
<comment type="caution">
    <text evidence="11">The sequence shown here is derived from an EMBL/GenBank/DDBJ whole genome shotgun (WGS) entry which is preliminary data.</text>
</comment>
<dbReference type="GO" id="GO:0000139">
    <property type="term" value="C:Golgi membrane"/>
    <property type="evidence" value="ECO:0007669"/>
    <property type="project" value="UniProtKB-SubCell"/>
</dbReference>
<feature type="domain" description="Exostosin GT47" evidence="9">
    <location>
        <begin position="102"/>
        <end position="296"/>
    </location>
</feature>
<dbReference type="EMBL" id="JAAARO010000017">
    <property type="protein sequence ID" value="KAF5733371.1"/>
    <property type="molecule type" value="Genomic_DNA"/>
</dbReference>
<dbReference type="InterPro" id="IPR010625">
    <property type="entry name" value="CHCH"/>
</dbReference>
<name>A0A7J7CH61_TRIWF</name>
<dbReference type="PANTHER" id="PTHR11062:SF378">
    <property type="entry name" value="EXOSTOSIN GT47 DOMAIN-CONTAINING PROTEIN"/>
    <property type="match status" value="1"/>
</dbReference>
<feature type="transmembrane region" description="Helical" evidence="8">
    <location>
        <begin position="21"/>
        <end position="45"/>
    </location>
</feature>
<keyword evidence="12" id="KW-1185">Reference proteome</keyword>
<evidence type="ECO:0000256" key="5">
    <source>
        <dbReference type="ARBA" id="ARBA00023034"/>
    </source>
</evidence>
<dbReference type="AlphaFoldDB" id="A0A7J7CH61"/>
<dbReference type="PANTHER" id="PTHR11062">
    <property type="entry name" value="EXOSTOSIN HEPARAN SULFATE GLYCOSYLTRANSFERASE -RELATED"/>
    <property type="match status" value="1"/>
</dbReference>
<keyword evidence="6" id="KW-1015">Disulfide bond</keyword>
<evidence type="ECO:0000256" key="4">
    <source>
        <dbReference type="ARBA" id="ARBA00022968"/>
    </source>
</evidence>
<comment type="subcellular location">
    <subcellularLocation>
        <location evidence="1">Golgi apparatus membrane</location>
        <topology evidence="1">Single-pass type II membrane protein</topology>
    </subcellularLocation>
</comment>
<dbReference type="GO" id="GO:0016757">
    <property type="term" value="F:glycosyltransferase activity"/>
    <property type="evidence" value="ECO:0007669"/>
    <property type="project" value="UniProtKB-KW"/>
</dbReference>
<evidence type="ECO:0000313" key="11">
    <source>
        <dbReference type="EMBL" id="KAF5733371.1"/>
    </source>
</evidence>
<evidence type="ECO:0000259" key="9">
    <source>
        <dbReference type="Pfam" id="PF03016"/>
    </source>
</evidence>
<keyword evidence="11" id="KW-0808">Transferase</keyword>
<comment type="similarity">
    <text evidence="2">Belongs to the glycosyltransferase 47 family.</text>
</comment>
<feature type="compositionally biased region" description="Low complexity" evidence="7">
    <location>
        <begin position="614"/>
        <end position="638"/>
    </location>
</feature>
<feature type="region of interest" description="Disordered" evidence="7">
    <location>
        <begin position="614"/>
        <end position="657"/>
    </location>
</feature>
<dbReference type="Pfam" id="PF06747">
    <property type="entry name" value="CHCH"/>
    <property type="match status" value="1"/>
</dbReference>
<dbReference type="Pfam" id="PF03016">
    <property type="entry name" value="Exostosin_GT47"/>
    <property type="match status" value="2"/>
</dbReference>
<feature type="domain" description="CHCH" evidence="10">
    <location>
        <begin position="718"/>
        <end position="752"/>
    </location>
</feature>
<evidence type="ECO:0000256" key="6">
    <source>
        <dbReference type="ARBA" id="ARBA00023157"/>
    </source>
</evidence>
<feature type="domain" description="Exostosin GT47" evidence="9">
    <location>
        <begin position="342"/>
        <end position="582"/>
    </location>
</feature>
<protein>
    <submittedName>
        <fullName evidence="11">Glycosyltransferase</fullName>
    </submittedName>
</protein>
<evidence type="ECO:0000256" key="1">
    <source>
        <dbReference type="ARBA" id="ARBA00004323"/>
    </source>
</evidence>
<evidence type="ECO:0000256" key="2">
    <source>
        <dbReference type="ARBA" id="ARBA00010271"/>
    </source>
</evidence>
<keyword evidence="8" id="KW-0472">Membrane</keyword>
<dbReference type="InterPro" id="IPR040911">
    <property type="entry name" value="Exostosin_GT47"/>
</dbReference>
<keyword evidence="8" id="KW-1133">Transmembrane helix</keyword>
<keyword evidence="5" id="KW-0333">Golgi apparatus</keyword>
<dbReference type="InParanoid" id="A0A7J7CH61"/>
<evidence type="ECO:0000313" key="12">
    <source>
        <dbReference type="Proteomes" id="UP000593562"/>
    </source>
</evidence>
<evidence type="ECO:0000256" key="3">
    <source>
        <dbReference type="ARBA" id="ARBA00022676"/>
    </source>
</evidence>
<accession>A0A7J7CH61</accession>
<sequence length="759" mass="86449">MRIRETPRRRLPPRRPINPTHASLFFLVVIYFIGLCLFVYSFIWLPQFHTIIWRYRKQIRDPDVIAPKIFRSDPHQVPDSDLIAAEIFRSAEGFERKYEEMERKLKVYVYSEDDEYPDLYFYPPRVVFGRYSSESFFFKNIRESRLRTFDIDEANLFLIPISCHKMVEKAFSVTRMTTIIENYIHRLSLKYRYLNVTSGFDHFFVACHENCVRASKKVSLLMNNAIRVFCSPYDESGYIPAKDVLLPQVMEPFHCEDGRNNDSENRTIFGLWGGPTNSYMRQKMKELLGKDPEFDLGKISYREKFVRSAAGLDPHQVPDSDIIAPEIFRYAEGFERNYEEMERKLKVYVYSEDDEYPDFYFYPPRLLFGRYSSESFFFKNIKETRLRTLNFDEANLFFIPISCLKMVERAFSVTRMATIIENYIQRLIFNYPFWNRTSGADHFFVACHEKCVRASKEVSLLMDNPIRVLCSPYEDAGYIPAKDVSLPQVMEPFHCEDGRNHDSENRIISLYCRTIFGIWGGPINSYMRQKMKELLVLGMDPEIDLEPIPDREDFARSKYCICHGITLIGTCIADSIYCGCVPDFQGLTQPDGVPSVSTTLFFVSNLSPSLSAAMARRSSGGRSASRPAPRSAPARNPPQTVNHAPPPAPAQGGSGGSILGGIGSTIAQGMAFGTGSAIAHRAVDAVMGPRTIQHETVASESAAAPVPTTNSVGGSDGCNSQFKAFQDCVNSSGSDISKCQFYMDMLSECRRNPGSMMSA</sequence>
<keyword evidence="3" id="KW-0328">Glycosyltransferase</keyword>